<organism evidence="3 4">
    <name type="scientific">Saccharophagus degradans</name>
    <dbReference type="NCBI Taxonomy" id="86304"/>
    <lineage>
        <taxon>Bacteria</taxon>
        <taxon>Pseudomonadati</taxon>
        <taxon>Pseudomonadota</taxon>
        <taxon>Gammaproteobacteria</taxon>
        <taxon>Cellvibrionales</taxon>
        <taxon>Cellvibrionaceae</taxon>
        <taxon>Saccharophagus</taxon>
    </lineage>
</organism>
<dbReference type="CDD" id="cd03206">
    <property type="entry name" value="GST_C_7"/>
    <property type="match status" value="1"/>
</dbReference>
<dbReference type="Pfam" id="PF13409">
    <property type="entry name" value="GST_N_2"/>
    <property type="match status" value="1"/>
</dbReference>
<sequence>MNVKFPKENAPIKLYRHPLSGHCHRVQLMMSLLDIPYETIDLDMDNGAHKTPSYLKISPFGQVPAIDDNGITLTDSNAIIIYLEKKYNNDYEWYPQDPVQAAEVQRWLSVAAGEIAYGPNAARLVKVFGANIDYEIAQRKTYTLFTVLEQILNTRNYLAGNTITVADVAGYSYISLAPEGDISLESYPGIRAWLERIESQPRFIGTQRAPLSTI</sequence>
<reference evidence="3" key="1">
    <citation type="submission" date="2023-07" db="EMBL/GenBank/DDBJ databases">
        <title>Genome content predicts the carbon catabolic preferences of heterotrophic bacteria.</title>
        <authorList>
            <person name="Gralka M."/>
        </authorList>
    </citation>
    <scope>NUCLEOTIDE SEQUENCE</scope>
    <source>
        <strain evidence="3">I3M17_2</strain>
    </source>
</reference>
<dbReference type="InterPro" id="IPR004046">
    <property type="entry name" value="GST_C"/>
</dbReference>
<dbReference type="Gene3D" id="3.40.30.10">
    <property type="entry name" value="Glutaredoxin"/>
    <property type="match status" value="1"/>
</dbReference>
<dbReference type="InterPro" id="IPR036249">
    <property type="entry name" value="Thioredoxin-like_sf"/>
</dbReference>
<proteinExistence type="predicted"/>
<feature type="domain" description="GST C-terminal" evidence="2">
    <location>
        <begin position="97"/>
        <end position="214"/>
    </location>
</feature>
<dbReference type="InterPro" id="IPR010987">
    <property type="entry name" value="Glutathione-S-Trfase_C-like"/>
</dbReference>
<evidence type="ECO:0000259" key="1">
    <source>
        <dbReference type="PROSITE" id="PS50404"/>
    </source>
</evidence>
<dbReference type="PROSITE" id="PS50405">
    <property type="entry name" value="GST_CTER"/>
    <property type="match status" value="1"/>
</dbReference>
<evidence type="ECO:0000313" key="3">
    <source>
        <dbReference type="EMBL" id="MDO6424318.1"/>
    </source>
</evidence>
<protein>
    <submittedName>
        <fullName evidence="3">Glutathione S-transferase</fullName>
    </submittedName>
</protein>
<dbReference type="InterPro" id="IPR040079">
    <property type="entry name" value="Glutathione_S-Trfase"/>
</dbReference>
<dbReference type="Pfam" id="PF00043">
    <property type="entry name" value="GST_C"/>
    <property type="match status" value="1"/>
</dbReference>
<dbReference type="AlphaFoldDB" id="A0AAW7XCR6"/>
<dbReference type="EMBL" id="JAUOPB010000014">
    <property type="protein sequence ID" value="MDO6424318.1"/>
    <property type="molecule type" value="Genomic_DNA"/>
</dbReference>
<dbReference type="Gene3D" id="1.20.1050.10">
    <property type="match status" value="1"/>
</dbReference>
<dbReference type="PANTHER" id="PTHR44051:SF2">
    <property type="entry name" value="HYPOTHETICAL GLUTATHIONE S-TRANSFERASE LIKE PROTEIN"/>
    <property type="match status" value="1"/>
</dbReference>
<evidence type="ECO:0000259" key="2">
    <source>
        <dbReference type="PROSITE" id="PS50405"/>
    </source>
</evidence>
<feature type="domain" description="GST N-terminal" evidence="1">
    <location>
        <begin position="10"/>
        <end position="91"/>
    </location>
</feature>
<comment type="caution">
    <text evidence="3">The sequence shown here is derived from an EMBL/GenBank/DDBJ whole genome shotgun (WGS) entry which is preliminary data.</text>
</comment>
<dbReference type="Proteomes" id="UP001169760">
    <property type="component" value="Unassembled WGS sequence"/>
</dbReference>
<dbReference type="PANTHER" id="PTHR44051">
    <property type="entry name" value="GLUTATHIONE S-TRANSFERASE-RELATED"/>
    <property type="match status" value="1"/>
</dbReference>
<dbReference type="SFLD" id="SFLDS00019">
    <property type="entry name" value="Glutathione_Transferase_(cytos"/>
    <property type="match status" value="1"/>
</dbReference>
<accession>A0AAW7XCR6</accession>
<dbReference type="SFLD" id="SFLDG00358">
    <property type="entry name" value="Main_(cytGST)"/>
    <property type="match status" value="1"/>
</dbReference>
<gene>
    <name evidence="3" type="ORF">Q4521_17670</name>
</gene>
<dbReference type="InterPro" id="IPR036282">
    <property type="entry name" value="Glutathione-S-Trfase_C_sf"/>
</dbReference>
<dbReference type="SUPFAM" id="SSF52833">
    <property type="entry name" value="Thioredoxin-like"/>
    <property type="match status" value="1"/>
</dbReference>
<dbReference type="CDD" id="cd03056">
    <property type="entry name" value="GST_N_4"/>
    <property type="match status" value="1"/>
</dbReference>
<evidence type="ECO:0000313" key="4">
    <source>
        <dbReference type="Proteomes" id="UP001169760"/>
    </source>
</evidence>
<dbReference type="PROSITE" id="PS50404">
    <property type="entry name" value="GST_NTER"/>
    <property type="match status" value="1"/>
</dbReference>
<dbReference type="SFLD" id="SFLDG01151">
    <property type="entry name" value="Main.2:_Nu-like"/>
    <property type="match status" value="1"/>
</dbReference>
<dbReference type="InterPro" id="IPR004045">
    <property type="entry name" value="Glutathione_S-Trfase_N"/>
</dbReference>
<dbReference type="RefSeq" id="WP_303493684.1">
    <property type="nucleotide sequence ID" value="NZ_JAUOPB010000014.1"/>
</dbReference>
<name>A0AAW7XCR6_9GAMM</name>
<dbReference type="SUPFAM" id="SSF47616">
    <property type="entry name" value="GST C-terminal domain-like"/>
    <property type="match status" value="1"/>
</dbReference>